<reference evidence="1" key="1">
    <citation type="journal article" date="2021" name="bioRxiv">
        <title>Whole Genome Assembly and Annotation of Northern Wild Rice, Zizania palustris L., Supports a Whole Genome Duplication in the Zizania Genus.</title>
        <authorList>
            <person name="Haas M."/>
            <person name="Kono T."/>
            <person name="Macchietto M."/>
            <person name="Millas R."/>
            <person name="McGilp L."/>
            <person name="Shao M."/>
            <person name="Duquette J."/>
            <person name="Hirsch C.N."/>
            <person name="Kimball J."/>
        </authorList>
    </citation>
    <scope>NUCLEOTIDE SEQUENCE</scope>
    <source>
        <tissue evidence="1">Fresh leaf tissue</tissue>
    </source>
</reference>
<dbReference type="AlphaFoldDB" id="A0A8J6BFY9"/>
<gene>
    <name evidence="1" type="ORF">GUJ93_ZPchr0010g10100</name>
</gene>
<accession>A0A8J6BFY9</accession>
<dbReference type="PANTHER" id="PTHR47213">
    <property type="entry name" value="OS07G0567300 PROTEIN"/>
    <property type="match status" value="1"/>
</dbReference>
<dbReference type="OrthoDB" id="409543at2759"/>
<dbReference type="EMBL" id="JAAALK010000082">
    <property type="protein sequence ID" value="KAG8084551.1"/>
    <property type="molecule type" value="Genomic_DNA"/>
</dbReference>
<protein>
    <submittedName>
        <fullName evidence="1">Uncharacterized protein</fullName>
    </submittedName>
</protein>
<dbReference type="InterPro" id="IPR044789">
    <property type="entry name" value="Put_A1-4-GlycosylTfrase_plant"/>
</dbReference>
<organism evidence="1 2">
    <name type="scientific">Zizania palustris</name>
    <name type="common">Northern wild rice</name>
    <dbReference type="NCBI Taxonomy" id="103762"/>
    <lineage>
        <taxon>Eukaryota</taxon>
        <taxon>Viridiplantae</taxon>
        <taxon>Streptophyta</taxon>
        <taxon>Embryophyta</taxon>
        <taxon>Tracheophyta</taxon>
        <taxon>Spermatophyta</taxon>
        <taxon>Magnoliopsida</taxon>
        <taxon>Liliopsida</taxon>
        <taxon>Poales</taxon>
        <taxon>Poaceae</taxon>
        <taxon>BOP clade</taxon>
        <taxon>Oryzoideae</taxon>
        <taxon>Oryzeae</taxon>
        <taxon>Zizaniinae</taxon>
        <taxon>Zizania</taxon>
    </lineage>
</organism>
<dbReference type="PANTHER" id="PTHR47213:SF1">
    <property type="entry name" value="OS07G0567300 PROTEIN"/>
    <property type="match status" value="1"/>
</dbReference>
<keyword evidence="2" id="KW-1185">Reference proteome</keyword>
<evidence type="ECO:0000313" key="2">
    <source>
        <dbReference type="Proteomes" id="UP000729402"/>
    </source>
</evidence>
<sequence length="85" mass="10141">MVQRLLLAEMEKAATTNFERRSLQSSQSKQGMEVTEKEQQRRWGYYLGIDLGFFEFMEKLFEPGECTMRVLMVWDSPQWACDVRH</sequence>
<name>A0A8J6BFY9_ZIZPA</name>
<dbReference type="Proteomes" id="UP000729402">
    <property type="component" value="Unassembled WGS sequence"/>
</dbReference>
<evidence type="ECO:0000313" key="1">
    <source>
        <dbReference type="EMBL" id="KAG8084551.1"/>
    </source>
</evidence>
<proteinExistence type="predicted"/>
<comment type="caution">
    <text evidence="1">The sequence shown here is derived from an EMBL/GenBank/DDBJ whole genome shotgun (WGS) entry which is preliminary data.</text>
</comment>
<reference evidence="1" key="2">
    <citation type="submission" date="2021-02" db="EMBL/GenBank/DDBJ databases">
        <authorList>
            <person name="Kimball J.A."/>
            <person name="Haas M.W."/>
            <person name="Macchietto M."/>
            <person name="Kono T."/>
            <person name="Duquette J."/>
            <person name="Shao M."/>
        </authorList>
    </citation>
    <scope>NUCLEOTIDE SEQUENCE</scope>
    <source>
        <tissue evidence="1">Fresh leaf tissue</tissue>
    </source>
</reference>